<keyword evidence="1" id="KW-1133">Transmembrane helix</keyword>
<dbReference type="RefSeq" id="WP_145272132.1">
    <property type="nucleotide sequence ID" value="NZ_CP036272.1"/>
</dbReference>
<sequence length="156" mass="17133">MNTENSRGSFLKFSIRDLITVATFVGISLALVISRFDVRALKTELKMLSSEPSLKVPFSDPTNTSYAGRFSMTSVGEFYPKNYLFDAKPSVAYELIDSDGTKVYGGAVPIDVKSKIFTLRISPASELDGGLYAVKLIALDGDQELVEQFSVIRITD</sequence>
<keyword evidence="3" id="KW-1185">Reference proteome</keyword>
<evidence type="ECO:0000313" key="3">
    <source>
        <dbReference type="Proteomes" id="UP000315003"/>
    </source>
</evidence>
<keyword evidence="1" id="KW-0472">Membrane</keyword>
<gene>
    <name evidence="2" type="ORF">SV7mr_24580</name>
</gene>
<organism evidence="2 3">
    <name type="scientific">Stieleria bergensis</name>
    <dbReference type="NCBI Taxonomy" id="2528025"/>
    <lineage>
        <taxon>Bacteria</taxon>
        <taxon>Pseudomonadati</taxon>
        <taxon>Planctomycetota</taxon>
        <taxon>Planctomycetia</taxon>
        <taxon>Pirellulales</taxon>
        <taxon>Pirellulaceae</taxon>
        <taxon>Stieleria</taxon>
    </lineage>
</organism>
<evidence type="ECO:0000256" key="1">
    <source>
        <dbReference type="SAM" id="Phobius"/>
    </source>
</evidence>
<dbReference type="EMBL" id="CP036272">
    <property type="protein sequence ID" value="QDT59944.1"/>
    <property type="molecule type" value="Genomic_DNA"/>
</dbReference>
<evidence type="ECO:0000313" key="2">
    <source>
        <dbReference type="EMBL" id="QDT59944.1"/>
    </source>
</evidence>
<feature type="transmembrane region" description="Helical" evidence="1">
    <location>
        <begin position="18"/>
        <end position="38"/>
    </location>
</feature>
<reference evidence="2 3" key="1">
    <citation type="submission" date="2019-02" db="EMBL/GenBank/DDBJ databases">
        <title>Deep-cultivation of Planctomycetes and their phenomic and genomic characterization uncovers novel biology.</title>
        <authorList>
            <person name="Wiegand S."/>
            <person name="Jogler M."/>
            <person name="Boedeker C."/>
            <person name="Pinto D."/>
            <person name="Vollmers J."/>
            <person name="Rivas-Marin E."/>
            <person name="Kohn T."/>
            <person name="Peeters S.H."/>
            <person name="Heuer A."/>
            <person name="Rast P."/>
            <person name="Oberbeckmann S."/>
            <person name="Bunk B."/>
            <person name="Jeske O."/>
            <person name="Meyerdierks A."/>
            <person name="Storesund J.E."/>
            <person name="Kallscheuer N."/>
            <person name="Luecker S."/>
            <person name="Lage O.M."/>
            <person name="Pohl T."/>
            <person name="Merkel B.J."/>
            <person name="Hornburger P."/>
            <person name="Mueller R.-W."/>
            <person name="Bruemmer F."/>
            <person name="Labrenz M."/>
            <person name="Spormann A.M."/>
            <person name="Op den Camp H."/>
            <person name="Overmann J."/>
            <person name="Amann R."/>
            <person name="Jetten M.S.M."/>
            <person name="Mascher T."/>
            <person name="Medema M.H."/>
            <person name="Devos D.P."/>
            <person name="Kaster A.-K."/>
            <person name="Ovreas L."/>
            <person name="Rohde M."/>
            <person name="Galperin M.Y."/>
            <person name="Jogler C."/>
        </authorList>
    </citation>
    <scope>NUCLEOTIDE SEQUENCE [LARGE SCALE GENOMIC DNA]</scope>
    <source>
        <strain evidence="2 3">SV_7m_r</strain>
    </source>
</reference>
<name>A0A517SUZ1_9BACT</name>
<accession>A0A517SUZ1</accession>
<protein>
    <submittedName>
        <fullName evidence="2">Uncharacterized protein</fullName>
    </submittedName>
</protein>
<dbReference type="Proteomes" id="UP000315003">
    <property type="component" value="Chromosome"/>
</dbReference>
<dbReference type="AlphaFoldDB" id="A0A517SUZ1"/>
<proteinExistence type="predicted"/>
<keyword evidence="1" id="KW-0812">Transmembrane</keyword>